<evidence type="ECO:0000313" key="3">
    <source>
        <dbReference type="Proteomes" id="UP000190961"/>
    </source>
</evidence>
<gene>
    <name evidence="2" type="ORF">SAMN05660236_2782</name>
</gene>
<feature type="signal peptide" evidence="1">
    <location>
        <begin position="1"/>
        <end position="32"/>
    </location>
</feature>
<dbReference type="Proteomes" id="UP000190961">
    <property type="component" value="Unassembled WGS sequence"/>
</dbReference>
<dbReference type="AlphaFoldDB" id="A0A1T5LAW1"/>
<keyword evidence="3" id="KW-1185">Reference proteome</keyword>
<reference evidence="2 3" key="1">
    <citation type="submission" date="2017-02" db="EMBL/GenBank/DDBJ databases">
        <authorList>
            <person name="Peterson S.W."/>
        </authorList>
    </citation>
    <scope>NUCLEOTIDE SEQUENCE [LARGE SCALE GENOMIC DNA]</scope>
    <source>
        <strain evidence="2 3">DSM 25262</strain>
    </source>
</reference>
<feature type="chain" id="PRO_5012256500" evidence="1">
    <location>
        <begin position="33"/>
        <end position="155"/>
    </location>
</feature>
<protein>
    <submittedName>
        <fullName evidence="2">Uncharacterized protein</fullName>
    </submittedName>
</protein>
<proteinExistence type="predicted"/>
<organism evidence="2 3">
    <name type="scientific">Ohtaekwangia koreensis</name>
    <dbReference type="NCBI Taxonomy" id="688867"/>
    <lineage>
        <taxon>Bacteria</taxon>
        <taxon>Pseudomonadati</taxon>
        <taxon>Bacteroidota</taxon>
        <taxon>Cytophagia</taxon>
        <taxon>Cytophagales</taxon>
        <taxon>Fulvivirgaceae</taxon>
        <taxon>Ohtaekwangia</taxon>
    </lineage>
</organism>
<evidence type="ECO:0000256" key="1">
    <source>
        <dbReference type="SAM" id="SignalP"/>
    </source>
</evidence>
<name>A0A1T5LAW1_9BACT</name>
<evidence type="ECO:0000313" key="2">
    <source>
        <dbReference type="EMBL" id="SKC72558.1"/>
    </source>
</evidence>
<accession>A0A1T5LAW1</accession>
<keyword evidence="1" id="KW-0732">Signal</keyword>
<dbReference type="OrthoDB" id="825403at2"/>
<sequence>MKPTISKLRAVKLLMWIAASAILFSFSGDTGADSYKVYLNDKLILQQYVSRQASVPSLSLDESVANDELAIYYNHCGKIGTARNISIKDGNDQLLKEWKYTDVSGTDTGMHCSVKDILMLSKGKAKVNLYYSSKEMPDGMILASIVTKDKKTASN</sequence>
<dbReference type="RefSeq" id="WP_079687359.1">
    <property type="nucleotide sequence ID" value="NZ_FUZU01000002.1"/>
</dbReference>
<dbReference type="EMBL" id="FUZU01000002">
    <property type="protein sequence ID" value="SKC72558.1"/>
    <property type="molecule type" value="Genomic_DNA"/>
</dbReference>